<gene>
    <name evidence="1" type="ORF">L6164_036513</name>
</gene>
<sequence>MQVPLNAANGQKHAFVSWKSATDPSTGNYSMGVDNEAAPQIVIWEKATKRWRSGYFDGRVFNGVSNMTNTLNYGFKTNTDGKGGKYFTFTVADSSEKMRFQITWDGIEKQYRWNDSEKQWNVLRYEPFNVCDLYNRCGNFGVCSPSDPPTCTCMKGFDVKYLDQWRNGNWSGGCKRLTPLKAETNNTNSTTGEDVGEDGFLTLRSMKLPDSAQLVTDGTSSDDCKSTCQQKTNCTAYTYVLGIGCLNWHGELVDVQQFVNGGNTLYIRLAASELKESKRTKIIVIISAVVAGLICLGLIVWLVWRFKGKLRVLPTATSASHRKSSNHVPVFDPSKSLEFSAEFSGSAEGIIEGSQGPEFPLYNFTCISISTKNFSEENKLGQGGFGPVYKGKLLNGQEIAVKRLSRKSGQGLEEFKNEMILIAKLQHRNLVRLMGCSIHGDEKLLVYEYMPNRSLDCFLFDPAKQILLDWEKRFSIIEGIARGLLYLHRDSRLRIIHRDLKASNILLDEDMNPKISDFGLARIFGGNQNEANTNRVVGTYGYMSPEYAMEGLFSVKSDVYSFGVLLLEIVSGRRNTSFRHSDDTSLIGYAWHLWNEDKAIELVDPSIRDSTLTDEAMRCIHIGMLCVQDSAATGQTCPLWC</sequence>
<reference evidence="1 2" key="1">
    <citation type="journal article" date="2022" name="DNA Res.">
        <title>Chromosomal-level genome assembly of the orchid tree Bauhinia variegata (Leguminosae; Cercidoideae) supports the allotetraploid origin hypothesis of Bauhinia.</title>
        <authorList>
            <person name="Zhong Y."/>
            <person name="Chen Y."/>
            <person name="Zheng D."/>
            <person name="Pang J."/>
            <person name="Liu Y."/>
            <person name="Luo S."/>
            <person name="Meng S."/>
            <person name="Qian L."/>
            <person name="Wei D."/>
            <person name="Dai S."/>
            <person name="Zhou R."/>
        </authorList>
    </citation>
    <scope>NUCLEOTIDE SEQUENCE [LARGE SCALE GENOMIC DNA]</scope>
    <source>
        <strain evidence="1">BV-YZ2020</strain>
    </source>
</reference>
<dbReference type="Proteomes" id="UP000828941">
    <property type="component" value="Chromosome 14"/>
</dbReference>
<keyword evidence="2" id="KW-1185">Reference proteome</keyword>
<organism evidence="1 2">
    <name type="scientific">Bauhinia variegata</name>
    <name type="common">Purple orchid tree</name>
    <name type="synonym">Phanera variegata</name>
    <dbReference type="NCBI Taxonomy" id="167791"/>
    <lineage>
        <taxon>Eukaryota</taxon>
        <taxon>Viridiplantae</taxon>
        <taxon>Streptophyta</taxon>
        <taxon>Embryophyta</taxon>
        <taxon>Tracheophyta</taxon>
        <taxon>Spermatophyta</taxon>
        <taxon>Magnoliopsida</taxon>
        <taxon>eudicotyledons</taxon>
        <taxon>Gunneridae</taxon>
        <taxon>Pentapetalae</taxon>
        <taxon>rosids</taxon>
        <taxon>fabids</taxon>
        <taxon>Fabales</taxon>
        <taxon>Fabaceae</taxon>
        <taxon>Cercidoideae</taxon>
        <taxon>Cercideae</taxon>
        <taxon>Bauhiniinae</taxon>
        <taxon>Bauhinia</taxon>
    </lineage>
</organism>
<dbReference type="EMBL" id="CM039439">
    <property type="protein sequence ID" value="KAI4296564.1"/>
    <property type="molecule type" value="Genomic_DNA"/>
</dbReference>
<evidence type="ECO:0000313" key="1">
    <source>
        <dbReference type="EMBL" id="KAI4296564.1"/>
    </source>
</evidence>
<accession>A0ACB9KH83</accession>
<evidence type="ECO:0000313" key="2">
    <source>
        <dbReference type="Proteomes" id="UP000828941"/>
    </source>
</evidence>
<protein>
    <submittedName>
        <fullName evidence="1">Uncharacterized protein</fullName>
    </submittedName>
</protein>
<comment type="caution">
    <text evidence="1">The sequence shown here is derived from an EMBL/GenBank/DDBJ whole genome shotgun (WGS) entry which is preliminary data.</text>
</comment>
<proteinExistence type="predicted"/>
<name>A0ACB9KH83_BAUVA</name>